<sequence length="103" mass="11191">MHVASSASGRRKRGRTETRSGVAVAVAVVRCITVTRGDYPCKAHAVARMPPRNGMERGRAGGRCSARASLASRYSCRRANFFFYLKTLALTLCVCVPVLSLED</sequence>
<name>A0A921RUG5_SORBI</name>
<gene>
    <name evidence="2" type="ORF">BDA96_02G402300</name>
</gene>
<feature type="transmembrane region" description="Helical" evidence="1">
    <location>
        <begin position="81"/>
        <end position="101"/>
    </location>
</feature>
<protein>
    <submittedName>
        <fullName evidence="2">Uncharacterized protein</fullName>
    </submittedName>
</protein>
<keyword evidence="1" id="KW-1133">Transmembrane helix</keyword>
<dbReference type="Proteomes" id="UP000807115">
    <property type="component" value="Chromosome 2"/>
</dbReference>
<dbReference type="AlphaFoldDB" id="A0A921RUG5"/>
<keyword evidence="1" id="KW-0472">Membrane</keyword>
<evidence type="ECO:0000313" key="3">
    <source>
        <dbReference type="Proteomes" id="UP000807115"/>
    </source>
</evidence>
<keyword evidence="1" id="KW-0812">Transmembrane</keyword>
<accession>A0A921RUG5</accession>
<proteinExistence type="predicted"/>
<dbReference type="EMBL" id="CM027681">
    <property type="protein sequence ID" value="KAG0545914.1"/>
    <property type="molecule type" value="Genomic_DNA"/>
</dbReference>
<reference evidence="2" key="1">
    <citation type="journal article" date="2019" name="BMC Genomics">
        <title>A new reference genome for Sorghum bicolor reveals high levels of sequence similarity between sweet and grain genotypes: implications for the genetics of sugar metabolism.</title>
        <authorList>
            <person name="Cooper E.A."/>
            <person name="Brenton Z.W."/>
            <person name="Flinn B.S."/>
            <person name="Jenkins J."/>
            <person name="Shu S."/>
            <person name="Flowers D."/>
            <person name="Luo F."/>
            <person name="Wang Y."/>
            <person name="Xia P."/>
            <person name="Barry K."/>
            <person name="Daum C."/>
            <person name="Lipzen A."/>
            <person name="Yoshinaga Y."/>
            <person name="Schmutz J."/>
            <person name="Saski C."/>
            <person name="Vermerris W."/>
            <person name="Kresovich S."/>
        </authorList>
    </citation>
    <scope>NUCLEOTIDE SEQUENCE</scope>
</reference>
<organism evidence="2 3">
    <name type="scientific">Sorghum bicolor</name>
    <name type="common">Sorghum</name>
    <name type="synonym">Sorghum vulgare</name>
    <dbReference type="NCBI Taxonomy" id="4558"/>
    <lineage>
        <taxon>Eukaryota</taxon>
        <taxon>Viridiplantae</taxon>
        <taxon>Streptophyta</taxon>
        <taxon>Embryophyta</taxon>
        <taxon>Tracheophyta</taxon>
        <taxon>Spermatophyta</taxon>
        <taxon>Magnoliopsida</taxon>
        <taxon>Liliopsida</taxon>
        <taxon>Poales</taxon>
        <taxon>Poaceae</taxon>
        <taxon>PACMAD clade</taxon>
        <taxon>Panicoideae</taxon>
        <taxon>Andropogonodae</taxon>
        <taxon>Andropogoneae</taxon>
        <taxon>Sorghinae</taxon>
        <taxon>Sorghum</taxon>
    </lineage>
</organism>
<evidence type="ECO:0000256" key="1">
    <source>
        <dbReference type="SAM" id="Phobius"/>
    </source>
</evidence>
<reference evidence="2" key="2">
    <citation type="submission" date="2020-10" db="EMBL/GenBank/DDBJ databases">
        <authorList>
            <person name="Cooper E.A."/>
            <person name="Brenton Z.W."/>
            <person name="Flinn B.S."/>
            <person name="Jenkins J."/>
            <person name="Shu S."/>
            <person name="Flowers D."/>
            <person name="Luo F."/>
            <person name="Wang Y."/>
            <person name="Xia P."/>
            <person name="Barry K."/>
            <person name="Daum C."/>
            <person name="Lipzen A."/>
            <person name="Yoshinaga Y."/>
            <person name="Schmutz J."/>
            <person name="Saski C."/>
            <person name="Vermerris W."/>
            <person name="Kresovich S."/>
        </authorList>
    </citation>
    <scope>NUCLEOTIDE SEQUENCE</scope>
</reference>
<comment type="caution">
    <text evidence="2">The sequence shown here is derived from an EMBL/GenBank/DDBJ whole genome shotgun (WGS) entry which is preliminary data.</text>
</comment>
<evidence type="ECO:0000313" key="2">
    <source>
        <dbReference type="EMBL" id="KAG0545914.1"/>
    </source>
</evidence>